<name>A0A1W1BJ66_9ZZZZ</name>
<protein>
    <submittedName>
        <fullName evidence="1">Outer membrane porin, putative</fullName>
    </submittedName>
</protein>
<dbReference type="EMBL" id="FPHL01000004">
    <property type="protein sequence ID" value="SFV53558.1"/>
    <property type="molecule type" value="Genomic_DNA"/>
</dbReference>
<dbReference type="GO" id="GO:0015288">
    <property type="term" value="F:porin activity"/>
    <property type="evidence" value="ECO:0007669"/>
    <property type="project" value="InterPro"/>
</dbReference>
<proteinExistence type="predicted"/>
<dbReference type="InterPro" id="IPR023614">
    <property type="entry name" value="Porin_dom_sf"/>
</dbReference>
<gene>
    <name evidence="1" type="ORF">MNB_SV-10-1266</name>
</gene>
<organism evidence="1">
    <name type="scientific">hydrothermal vent metagenome</name>
    <dbReference type="NCBI Taxonomy" id="652676"/>
    <lineage>
        <taxon>unclassified sequences</taxon>
        <taxon>metagenomes</taxon>
        <taxon>ecological metagenomes</taxon>
    </lineage>
</organism>
<reference evidence="1" key="1">
    <citation type="submission" date="2016-10" db="EMBL/GenBank/DDBJ databases">
        <authorList>
            <person name="de Groot N.N."/>
        </authorList>
    </citation>
    <scope>NUCLEOTIDE SEQUENCE</scope>
</reference>
<dbReference type="GO" id="GO:0016020">
    <property type="term" value="C:membrane"/>
    <property type="evidence" value="ECO:0007669"/>
    <property type="project" value="InterPro"/>
</dbReference>
<dbReference type="InterPro" id="IPR033900">
    <property type="entry name" value="Gram_neg_porin_domain"/>
</dbReference>
<dbReference type="SUPFAM" id="SSF56935">
    <property type="entry name" value="Porins"/>
    <property type="match status" value="1"/>
</dbReference>
<sequence>MMKRFGVGILTVSYMVFSAVPLYATANILENTAAQKHQIPNVPSFDLSYRGEALRCYPSSLVETNSKKKLVEFVCVQRNLAEKLMSDTDDVSSEEDRGRQETKRFQQLLKDKKEIGAIYHVKIPAGDARYPGFAAHEAEQILQNNHYLGKYIRWLLPAKFYISLRPQYAEMAGSKEGKHFHNAGSRAGFFYYYTFNSGIDITVQYEGNVNKENKGKFINLSEQSDSNRRLSYLSAEYKGITLLGGKYWSAYYDIAGITDYFMAYGAQASGAYNHSGDGSVSGTGRADKVLQVHFAIDDFESTLQYQYGHASPEGIDGEFGYRMGASFVYGGRKKDGWKAGAAFAYGKYDEITAMMRQTGITGNDQAYIAGLSFKKNRFLVNGNFSYTRNHMNDDQGVYFDGVGVEIYARYDVSSQIRTVAGINWLKPTGGYQGQYEIKKGILSFQYTFGKRTFDDVVYVEIALPHGSSASGVRGNTSIAIGLRYLIDL</sequence>
<dbReference type="Gene3D" id="2.40.160.10">
    <property type="entry name" value="Porin"/>
    <property type="match status" value="1"/>
</dbReference>
<evidence type="ECO:0000313" key="1">
    <source>
        <dbReference type="EMBL" id="SFV53558.1"/>
    </source>
</evidence>
<accession>A0A1W1BJ66</accession>
<dbReference type="AlphaFoldDB" id="A0A1W1BJ66"/>
<dbReference type="CDD" id="cd00342">
    <property type="entry name" value="gram_neg_porins"/>
    <property type="match status" value="1"/>
</dbReference>